<reference evidence="4" key="1">
    <citation type="submission" date="2019-01" db="EMBL/GenBank/DDBJ databases">
        <title>Cytophagaceae bacterium strain CAR-16.</title>
        <authorList>
            <person name="Chen W.-M."/>
        </authorList>
    </citation>
    <scope>NUCLEOTIDE SEQUENCE [LARGE SCALE GENOMIC DNA]</scope>
    <source>
        <strain evidence="4">LLJ-11</strain>
    </source>
</reference>
<dbReference type="Proteomes" id="UP000290283">
    <property type="component" value="Unassembled WGS sequence"/>
</dbReference>
<evidence type="ECO:0000259" key="2">
    <source>
        <dbReference type="Pfam" id="PF03544"/>
    </source>
</evidence>
<organism evidence="3 4">
    <name type="scientific">Flavobacterium amnicola</name>
    <dbReference type="NCBI Taxonomy" id="2506422"/>
    <lineage>
        <taxon>Bacteria</taxon>
        <taxon>Pseudomonadati</taxon>
        <taxon>Bacteroidota</taxon>
        <taxon>Flavobacteriia</taxon>
        <taxon>Flavobacteriales</taxon>
        <taxon>Flavobacteriaceae</taxon>
        <taxon>Flavobacterium</taxon>
    </lineage>
</organism>
<dbReference type="EMBL" id="SBKO01000001">
    <property type="protein sequence ID" value="RXR21383.1"/>
    <property type="molecule type" value="Genomic_DNA"/>
</dbReference>
<dbReference type="SUPFAM" id="SSF74653">
    <property type="entry name" value="TolA/TonB C-terminal domain"/>
    <property type="match status" value="1"/>
</dbReference>
<dbReference type="Pfam" id="PF03544">
    <property type="entry name" value="TonB_C"/>
    <property type="match status" value="1"/>
</dbReference>
<keyword evidence="4" id="KW-1185">Reference proteome</keyword>
<feature type="domain" description="TonB C-terminal" evidence="2">
    <location>
        <begin position="60"/>
        <end position="127"/>
    </location>
</feature>
<dbReference type="PANTHER" id="PTHR33446:SF2">
    <property type="entry name" value="PROTEIN TONB"/>
    <property type="match status" value="1"/>
</dbReference>
<feature type="chain" id="PRO_5020221429" description="TonB C-terminal domain-containing protein" evidence="1">
    <location>
        <begin position="20"/>
        <end position="130"/>
    </location>
</feature>
<evidence type="ECO:0000256" key="1">
    <source>
        <dbReference type="SAM" id="SignalP"/>
    </source>
</evidence>
<evidence type="ECO:0000313" key="3">
    <source>
        <dbReference type="EMBL" id="RXR21383.1"/>
    </source>
</evidence>
<sequence length="130" mass="14467">MKKFVVLVLGLLFANLGFSKNEINQVEAPLQYNAVEVKPLFPGGMGEFMMFVMKNYQAPENEEGEVLTGTIHVSIIIDKEGNVTNVQILRDLGNAGKEVKRVLAKCPKWTPGRNKGENVAVEYNFPITIK</sequence>
<dbReference type="GO" id="GO:0098797">
    <property type="term" value="C:plasma membrane protein complex"/>
    <property type="evidence" value="ECO:0007669"/>
    <property type="project" value="TreeGrafter"/>
</dbReference>
<dbReference type="InterPro" id="IPR037682">
    <property type="entry name" value="TonB_C"/>
</dbReference>
<dbReference type="GO" id="GO:0031992">
    <property type="term" value="F:energy transducer activity"/>
    <property type="evidence" value="ECO:0007669"/>
    <property type="project" value="TreeGrafter"/>
</dbReference>
<gene>
    <name evidence="3" type="ORF">EQG63_05425</name>
</gene>
<dbReference type="GO" id="GO:0055085">
    <property type="term" value="P:transmembrane transport"/>
    <property type="evidence" value="ECO:0007669"/>
    <property type="project" value="InterPro"/>
</dbReference>
<name>A0A4Q1K624_9FLAO</name>
<dbReference type="RefSeq" id="WP_129435212.1">
    <property type="nucleotide sequence ID" value="NZ_SBKO01000001.1"/>
</dbReference>
<evidence type="ECO:0000313" key="4">
    <source>
        <dbReference type="Proteomes" id="UP000290283"/>
    </source>
</evidence>
<feature type="signal peptide" evidence="1">
    <location>
        <begin position="1"/>
        <end position="19"/>
    </location>
</feature>
<dbReference type="Gene3D" id="3.30.1150.10">
    <property type="match status" value="1"/>
</dbReference>
<dbReference type="InterPro" id="IPR051045">
    <property type="entry name" value="TonB-dependent_transducer"/>
</dbReference>
<keyword evidence="1" id="KW-0732">Signal</keyword>
<accession>A0A4Q1K624</accession>
<dbReference type="PANTHER" id="PTHR33446">
    <property type="entry name" value="PROTEIN TONB-RELATED"/>
    <property type="match status" value="1"/>
</dbReference>
<dbReference type="AlphaFoldDB" id="A0A4Q1K624"/>
<dbReference type="OrthoDB" id="1095452at2"/>
<proteinExistence type="predicted"/>
<comment type="caution">
    <text evidence="3">The sequence shown here is derived from an EMBL/GenBank/DDBJ whole genome shotgun (WGS) entry which is preliminary data.</text>
</comment>
<protein>
    <recommendedName>
        <fullName evidence="2">TonB C-terminal domain-containing protein</fullName>
    </recommendedName>
</protein>